<evidence type="ECO:0000256" key="1">
    <source>
        <dbReference type="SAM" id="MobiDB-lite"/>
    </source>
</evidence>
<evidence type="ECO:0000313" key="2">
    <source>
        <dbReference type="EMBL" id="ABF88327.1"/>
    </source>
</evidence>
<feature type="region of interest" description="Disordered" evidence="1">
    <location>
        <begin position="1"/>
        <end position="85"/>
    </location>
</feature>
<sequence length="506" mass="53484">MRGKLASKGNWRCGRGRMRPGSWGETMECSRDGRPGRFIQGSAGRRGRALLTASATSTSRKASSFSREPRAPLPASAAKKRLRTPEGVAWRTSVTQRATPPPTADSGRIVLKKSEECRASASSSSTSKVILDSRALPPRAAGTCRSKGVKAKPCVVSEGIHHGSAGEYNVEKMSFSTPPPRRVCSSRCATCAGVIGPVRVREGTTAIPMRRHFRATVCGDAGSTGTSSVGLSTGNTPSPARCTAWSIAQARFRKSSPSGSSTRSSGDGSSGPVSHSPGAARPSLRGKPSEAASESSAIAVPSITRWSKLSSRAPVAASTLAPSQALDVSRWDVQALSPREARSTSTCGNKPSRRASASERLGVRASNAATASGVSAASSRDKRTTWSPPSSHVMAAVRTSASWTRWRASEPSRPRRATQTSRGWFCRRTPRLSRYQRATRASSTGAHVPPAVSTPNGCTVTMMRRERGSVVRNCSHVVSAGTTWVGHRAGNSRRHPSQKRTSPLMA</sequence>
<feature type="compositionally biased region" description="Low complexity" evidence="1">
    <location>
        <begin position="365"/>
        <end position="378"/>
    </location>
</feature>
<reference evidence="2 3" key="1">
    <citation type="journal article" date="2006" name="Proc. Natl. Acad. Sci. U.S.A.">
        <title>Evolution of sensory complexity recorded in a myxobacterial genome.</title>
        <authorList>
            <person name="Goldman B.S."/>
            <person name="Nierman W.C."/>
            <person name="Kaiser D."/>
            <person name="Slater S.C."/>
            <person name="Durkin A.S."/>
            <person name="Eisen J.A."/>
            <person name="Ronning C.M."/>
            <person name="Barbazuk W.B."/>
            <person name="Blanchard M."/>
            <person name="Field C."/>
            <person name="Halling C."/>
            <person name="Hinkle G."/>
            <person name="Iartchuk O."/>
            <person name="Kim H.S."/>
            <person name="Mackenzie C."/>
            <person name="Madupu R."/>
            <person name="Miller N."/>
            <person name="Shvartsbeyn A."/>
            <person name="Sullivan S.A."/>
            <person name="Vaudin M."/>
            <person name="Wiegand R."/>
            <person name="Kaplan H.B."/>
        </authorList>
    </citation>
    <scope>NUCLEOTIDE SEQUENCE [LARGE SCALE GENOMIC DNA]</scope>
    <source>
        <strain evidence="3">DK1622</strain>
    </source>
</reference>
<feature type="region of interest" description="Disordered" evidence="1">
    <location>
        <begin position="485"/>
        <end position="506"/>
    </location>
</feature>
<evidence type="ECO:0000313" key="3">
    <source>
        <dbReference type="Proteomes" id="UP000002402"/>
    </source>
</evidence>
<feature type="region of interest" description="Disordered" evidence="1">
    <location>
        <begin position="337"/>
        <end position="392"/>
    </location>
</feature>
<name>Q1D9V6_MYXXD</name>
<keyword evidence="3" id="KW-1185">Reference proteome</keyword>
<organism evidence="2 3">
    <name type="scientific">Myxococcus xanthus (strain DK1622)</name>
    <dbReference type="NCBI Taxonomy" id="246197"/>
    <lineage>
        <taxon>Bacteria</taxon>
        <taxon>Pseudomonadati</taxon>
        <taxon>Myxococcota</taxon>
        <taxon>Myxococcia</taxon>
        <taxon>Myxococcales</taxon>
        <taxon>Cystobacterineae</taxon>
        <taxon>Myxococcaceae</taxon>
        <taxon>Myxococcus</taxon>
    </lineage>
</organism>
<feature type="compositionally biased region" description="Low complexity" evidence="1">
    <location>
        <begin position="255"/>
        <end position="271"/>
    </location>
</feature>
<dbReference type="AlphaFoldDB" id="Q1D9V6"/>
<feature type="compositionally biased region" description="Low complexity" evidence="1">
    <location>
        <begin position="49"/>
        <end position="66"/>
    </location>
</feature>
<accession>Q1D9V6</accession>
<dbReference type="EnsemblBacteria" id="ABF88327">
    <property type="protein sequence ID" value="ABF88327"/>
    <property type="gene ID" value="MXAN_2347"/>
</dbReference>
<proteinExistence type="predicted"/>
<dbReference type="Proteomes" id="UP000002402">
    <property type="component" value="Chromosome"/>
</dbReference>
<dbReference type="HOGENOM" id="CLU_538429_0_0_7"/>
<feature type="region of interest" description="Disordered" evidence="1">
    <location>
        <begin position="251"/>
        <end position="297"/>
    </location>
</feature>
<dbReference type="EMBL" id="CP000113">
    <property type="protein sequence ID" value="ABF88327.1"/>
    <property type="molecule type" value="Genomic_DNA"/>
</dbReference>
<dbReference type="KEGG" id="mxa:MXAN_2347"/>
<protein>
    <submittedName>
        <fullName evidence="2">Uncharacterized protein</fullName>
    </submittedName>
</protein>
<gene>
    <name evidence="2" type="ordered locus">MXAN_2347</name>
</gene>